<reference evidence="6 7" key="2">
    <citation type="submission" date="2020-02" db="EMBL/GenBank/DDBJ databases">
        <title>The new genus of Enterobacteriales.</title>
        <authorList>
            <person name="Kim I.S."/>
        </authorList>
    </citation>
    <scope>NUCLEOTIDE SEQUENCE [LARGE SCALE GENOMIC DNA]</scope>
    <source>
        <strain evidence="6 7">SAP-6</strain>
    </source>
</reference>
<evidence type="ECO:0000259" key="5">
    <source>
        <dbReference type="PROSITE" id="PS50977"/>
    </source>
</evidence>
<reference evidence="6 7" key="1">
    <citation type="submission" date="2019-12" db="EMBL/GenBank/DDBJ databases">
        <authorList>
            <person name="Lee S.D."/>
        </authorList>
    </citation>
    <scope>NUCLEOTIDE SEQUENCE [LARGE SCALE GENOMIC DNA]</scope>
    <source>
        <strain evidence="6 7">SAP-6</strain>
    </source>
</reference>
<sequence>MIGIEDNEAPGKNRDRRQQVLDAAAKCFREEGFHGCSIARISKAAGMSPGHIYYHFANKEAIVEALVAQQENSLIELVNNIAASPADEQLVDTLTRHTAKMVEHHTAPDFVGLWLEMAAEAARNPSISRLIKLSNKTIDAKFDEQLIAKGKATSMEDLKRLSIGMEIITIIFNGLSVRAATQAKEDSVPKLLLTETINDIISHLFTRK</sequence>
<proteinExistence type="predicted"/>
<protein>
    <submittedName>
        <fullName evidence="6">TetR family transcriptional regulator</fullName>
    </submittedName>
</protein>
<dbReference type="PRINTS" id="PR00455">
    <property type="entry name" value="HTHTETR"/>
</dbReference>
<dbReference type="InterPro" id="IPR050109">
    <property type="entry name" value="HTH-type_TetR-like_transc_reg"/>
</dbReference>
<evidence type="ECO:0000313" key="6">
    <source>
        <dbReference type="EMBL" id="NDL65842.1"/>
    </source>
</evidence>
<evidence type="ECO:0000256" key="2">
    <source>
        <dbReference type="ARBA" id="ARBA00023125"/>
    </source>
</evidence>
<comment type="caution">
    <text evidence="6">The sequence shown here is derived from an EMBL/GenBank/DDBJ whole genome shotgun (WGS) entry which is preliminary data.</text>
</comment>
<evidence type="ECO:0000313" key="7">
    <source>
        <dbReference type="Proteomes" id="UP000461443"/>
    </source>
</evidence>
<name>A0A845SR61_9GAMM</name>
<dbReference type="AlphaFoldDB" id="A0A845SR61"/>
<keyword evidence="3" id="KW-0804">Transcription</keyword>
<dbReference type="EMBL" id="WUBS01000023">
    <property type="protein sequence ID" value="NDL65842.1"/>
    <property type="molecule type" value="Genomic_DNA"/>
</dbReference>
<evidence type="ECO:0000256" key="1">
    <source>
        <dbReference type="ARBA" id="ARBA00023015"/>
    </source>
</evidence>
<dbReference type="GO" id="GO:0003700">
    <property type="term" value="F:DNA-binding transcription factor activity"/>
    <property type="evidence" value="ECO:0007669"/>
    <property type="project" value="TreeGrafter"/>
</dbReference>
<dbReference type="PANTHER" id="PTHR30055">
    <property type="entry name" value="HTH-TYPE TRANSCRIPTIONAL REGULATOR RUTR"/>
    <property type="match status" value="1"/>
</dbReference>
<dbReference type="Proteomes" id="UP000461443">
    <property type="component" value="Unassembled WGS sequence"/>
</dbReference>
<dbReference type="InterPro" id="IPR001647">
    <property type="entry name" value="HTH_TetR"/>
</dbReference>
<dbReference type="PANTHER" id="PTHR30055:SF234">
    <property type="entry name" value="HTH-TYPE TRANSCRIPTIONAL REGULATOR BETI"/>
    <property type="match status" value="1"/>
</dbReference>
<gene>
    <name evidence="6" type="ORF">GRH90_24215</name>
</gene>
<dbReference type="RefSeq" id="WP_162368554.1">
    <property type="nucleotide sequence ID" value="NZ_WUBS01000023.1"/>
</dbReference>
<organism evidence="6 7">
    <name type="scientific">Acerihabitans arboris</name>
    <dbReference type="NCBI Taxonomy" id="2691583"/>
    <lineage>
        <taxon>Bacteria</taxon>
        <taxon>Pseudomonadati</taxon>
        <taxon>Pseudomonadota</taxon>
        <taxon>Gammaproteobacteria</taxon>
        <taxon>Enterobacterales</taxon>
        <taxon>Pectobacteriaceae</taxon>
        <taxon>Acerihabitans</taxon>
    </lineage>
</organism>
<accession>A0A845SR61</accession>
<keyword evidence="1" id="KW-0805">Transcription regulation</keyword>
<keyword evidence="7" id="KW-1185">Reference proteome</keyword>
<evidence type="ECO:0000256" key="4">
    <source>
        <dbReference type="PROSITE-ProRule" id="PRU00335"/>
    </source>
</evidence>
<dbReference type="PROSITE" id="PS50977">
    <property type="entry name" value="HTH_TETR_2"/>
    <property type="match status" value="1"/>
</dbReference>
<dbReference type="InterPro" id="IPR009057">
    <property type="entry name" value="Homeodomain-like_sf"/>
</dbReference>
<dbReference type="GO" id="GO:0000976">
    <property type="term" value="F:transcription cis-regulatory region binding"/>
    <property type="evidence" value="ECO:0007669"/>
    <property type="project" value="TreeGrafter"/>
</dbReference>
<feature type="domain" description="HTH tetR-type" evidence="5">
    <location>
        <begin position="14"/>
        <end position="74"/>
    </location>
</feature>
<dbReference type="Pfam" id="PF00440">
    <property type="entry name" value="TetR_N"/>
    <property type="match status" value="1"/>
</dbReference>
<feature type="DNA-binding region" description="H-T-H motif" evidence="4">
    <location>
        <begin position="37"/>
        <end position="56"/>
    </location>
</feature>
<dbReference type="SUPFAM" id="SSF46689">
    <property type="entry name" value="Homeodomain-like"/>
    <property type="match status" value="1"/>
</dbReference>
<dbReference type="Gene3D" id="1.10.357.10">
    <property type="entry name" value="Tetracycline Repressor, domain 2"/>
    <property type="match status" value="1"/>
</dbReference>
<keyword evidence="2 4" id="KW-0238">DNA-binding</keyword>
<evidence type="ECO:0000256" key="3">
    <source>
        <dbReference type="ARBA" id="ARBA00023163"/>
    </source>
</evidence>